<reference evidence="3 4" key="1">
    <citation type="submission" date="2017-12" db="EMBL/GenBank/DDBJ databases">
        <title>Sequencing the genomes of 1000 Actinobacteria strains.</title>
        <authorList>
            <person name="Klenk H.-P."/>
        </authorList>
    </citation>
    <scope>NUCLEOTIDE SEQUENCE [LARGE SCALE GENOMIC DNA]</scope>
    <source>
        <strain evidence="3 4">DSM 45165</strain>
    </source>
</reference>
<keyword evidence="1" id="KW-0732">Signal</keyword>
<organism evidence="3 4">
    <name type="scientific">Amycolatopsis echigonensis</name>
    <dbReference type="NCBI Taxonomy" id="2576905"/>
    <lineage>
        <taxon>Bacteria</taxon>
        <taxon>Bacillati</taxon>
        <taxon>Actinomycetota</taxon>
        <taxon>Actinomycetes</taxon>
        <taxon>Pseudonocardiales</taxon>
        <taxon>Pseudonocardiaceae</taxon>
        <taxon>Amycolatopsis</taxon>
    </lineage>
</organism>
<feature type="chain" id="PRO_5044577446" description="Alpha/beta hydrolase" evidence="1">
    <location>
        <begin position="26"/>
        <end position="76"/>
    </location>
</feature>
<evidence type="ECO:0000313" key="3">
    <source>
        <dbReference type="EMBL" id="PKV92184.1"/>
    </source>
</evidence>
<dbReference type="Proteomes" id="UP000233750">
    <property type="component" value="Unassembled WGS sequence"/>
</dbReference>
<dbReference type="EMBL" id="PJMY01000003">
    <property type="protein sequence ID" value="PKV92184.1"/>
    <property type="molecule type" value="Genomic_DNA"/>
</dbReference>
<proteinExistence type="predicted"/>
<accession>A0A8E1VWI4</accession>
<dbReference type="EMBL" id="JACJHR010000012">
    <property type="protein sequence ID" value="MBB2499658.1"/>
    <property type="molecule type" value="Genomic_DNA"/>
</dbReference>
<accession>A0A2N3WE58</accession>
<evidence type="ECO:0000313" key="4">
    <source>
        <dbReference type="Proteomes" id="UP000233750"/>
    </source>
</evidence>
<keyword evidence="4" id="KW-1185">Reference proteome</keyword>
<dbReference type="Proteomes" id="UP000550260">
    <property type="component" value="Unassembled WGS sequence"/>
</dbReference>
<evidence type="ECO:0000313" key="2">
    <source>
        <dbReference type="EMBL" id="MBB2499658.1"/>
    </source>
</evidence>
<dbReference type="RefSeq" id="WP_101436068.1">
    <property type="nucleotide sequence ID" value="NZ_JACJHR010000012.1"/>
</dbReference>
<name>A0A2N3WE58_9PSEU</name>
<dbReference type="AlphaFoldDB" id="A0A2N3WE58"/>
<evidence type="ECO:0008006" key="6">
    <source>
        <dbReference type="Google" id="ProtNLM"/>
    </source>
</evidence>
<feature type="signal peptide" evidence="1">
    <location>
        <begin position="1"/>
        <end position="25"/>
    </location>
</feature>
<sequence>MRRIFLGLIAFVTLVLLYLSGQRDAAPAVGPPSVPPVPTDCPPPTTITLPPETGGATHAAWLQRGAGCDSVHVVEG</sequence>
<reference evidence="2 5" key="2">
    <citation type="submission" date="2020-08" db="EMBL/GenBank/DDBJ databases">
        <title>Amycolatopsis echigonensis JCM 21831.</title>
        <authorList>
            <person name="Tedsree N."/>
            <person name="Kuncharoen N."/>
            <person name="Likhitwitayawuid K."/>
            <person name="Tanasupawat S."/>
        </authorList>
    </citation>
    <scope>NUCLEOTIDE SEQUENCE [LARGE SCALE GENOMIC DNA]</scope>
    <source>
        <strain evidence="2 5">JCM 21831</strain>
    </source>
</reference>
<protein>
    <recommendedName>
        <fullName evidence="6">Alpha/beta hydrolase</fullName>
    </recommendedName>
</protein>
<evidence type="ECO:0000256" key="1">
    <source>
        <dbReference type="SAM" id="SignalP"/>
    </source>
</evidence>
<comment type="caution">
    <text evidence="3">The sequence shown here is derived from an EMBL/GenBank/DDBJ whole genome shotgun (WGS) entry which is preliminary data.</text>
</comment>
<evidence type="ECO:0000313" key="5">
    <source>
        <dbReference type="Proteomes" id="UP000550260"/>
    </source>
</evidence>
<gene>
    <name evidence="3" type="ORF">ATK30_2979</name>
    <name evidence="2" type="ORF">H5411_11040</name>
</gene>